<organism evidence="2 3">
    <name type="scientific">Pleurostoma richardsiae</name>
    <dbReference type="NCBI Taxonomy" id="41990"/>
    <lineage>
        <taxon>Eukaryota</taxon>
        <taxon>Fungi</taxon>
        <taxon>Dikarya</taxon>
        <taxon>Ascomycota</taxon>
        <taxon>Pezizomycotina</taxon>
        <taxon>Sordariomycetes</taxon>
        <taxon>Sordariomycetidae</taxon>
        <taxon>Calosphaeriales</taxon>
        <taxon>Pleurostomataceae</taxon>
        <taxon>Pleurostoma</taxon>
    </lineage>
</organism>
<dbReference type="Proteomes" id="UP001174694">
    <property type="component" value="Unassembled WGS sequence"/>
</dbReference>
<keyword evidence="3" id="KW-1185">Reference proteome</keyword>
<protein>
    <recommendedName>
        <fullName evidence="4">Calpastatin</fullName>
    </recommendedName>
</protein>
<dbReference type="InterPro" id="IPR036287">
    <property type="entry name" value="Rv1873-like_sf"/>
</dbReference>
<evidence type="ECO:0000313" key="2">
    <source>
        <dbReference type="EMBL" id="KAJ9149299.1"/>
    </source>
</evidence>
<sequence length="200" mass="22113">MDQTLDAWLGRRPASLTKEKRVSPTRTRPTLPYAAQNRAATKNHPVAKASTSSSPSDDDFELQRFVDAQNNRGAYANAIAELKAGRKQSHWIWFVFPQIEGLGKSFMSQHYSISGMEEARAYVAHPVLGARLVEAARAVLEGPAPTAADLMKSMPDDALKLRSSMTLFARVSSDKVFQGVLKRYFDGGEDEATVKILEQE</sequence>
<comment type="caution">
    <text evidence="2">The sequence shown here is derived from an EMBL/GenBank/DDBJ whole genome shotgun (WGS) entry which is preliminary data.</text>
</comment>
<accession>A0AA38VFW1</accession>
<name>A0AA38VFW1_9PEZI</name>
<dbReference type="EMBL" id="JANBVO010000010">
    <property type="protein sequence ID" value="KAJ9149299.1"/>
    <property type="molecule type" value="Genomic_DNA"/>
</dbReference>
<evidence type="ECO:0000313" key="3">
    <source>
        <dbReference type="Proteomes" id="UP001174694"/>
    </source>
</evidence>
<dbReference type="SUPFAM" id="SSF140736">
    <property type="entry name" value="Rv1873-like"/>
    <property type="match status" value="1"/>
</dbReference>
<reference evidence="2" key="1">
    <citation type="submission" date="2022-07" db="EMBL/GenBank/DDBJ databases">
        <title>Fungi with potential for degradation of polypropylene.</title>
        <authorList>
            <person name="Gostincar C."/>
        </authorList>
    </citation>
    <scope>NUCLEOTIDE SEQUENCE</scope>
    <source>
        <strain evidence="2">EXF-13308</strain>
    </source>
</reference>
<evidence type="ECO:0000256" key="1">
    <source>
        <dbReference type="SAM" id="MobiDB-lite"/>
    </source>
</evidence>
<dbReference type="AlphaFoldDB" id="A0AA38VFW1"/>
<gene>
    <name evidence="2" type="ORF">NKR23_g4323</name>
</gene>
<dbReference type="Pfam" id="PF08837">
    <property type="entry name" value="DUF1810"/>
    <property type="match status" value="1"/>
</dbReference>
<feature type="region of interest" description="Disordered" evidence="1">
    <location>
        <begin position="1"/>
        <end position="59"/>
    </location>
</feature>
<dbReference type="InterPro" id="IPR014937">
    <property type="entry name" value="DUF1810"/>
</dbReference>
<proteinExistence type="predicted"/>
<dbReference type="Gene3D" id="1.25.40.380">
    <property type="entry name" value="Protein of unknown function DUF1810"/>
    <property type="match status" value="1"/>
</dbReference>
<evidence type="ECO:0008006" key="4">
    <source>
        <dbReference type="Google" id="ProtNLM"/>
    </source>
</evidence>